<protein>
    <recommendedName>
        <fullName evidence="3">PD-(D/E)XK endonuclease-like domain-containing protein</fullName>
    </recommendedName>
</protein>
<dbReference type="GO" id="GO:0008297">
    <property type="term" value="F:single-stranded DNA exodeoxyribonuclease activity"/>
    <property type="evidence" value="ECO:0007669"/>
    <property type="project" value="TreeGrafter"/>
</dbReference>
<name>A0A2H0UNJ5_9BACT</name>
<dbReference type="PANTHER" id="PTHR31340:SF3">
    <property type="entry name" value="MITOCHONDRIAL GENOME MAINTENANCE EXONUCLEASE 1"/>
    <property type="match status" value="1"/>
</dbReference>
<sequence length="272" mass="31024">RAVMSVYSKDIEEFKSSSGYTIEGLWYPRVTRIVDMKSKPALLKFYATMGYDRAQLISKQSAREGTMVHEAVEALLLGKSPTMNGKMAPSVEAFLEFIEKNKIKVIDESHVERLVHHKEHKYAGTLDVLATIGGKFGVLDIKTSEGIYRDYNLQTAAYMGALMNEFPDIKTRWILRIDQSQQCLRCGASLRTKGGRKKVRLANGSGHLFKNGFHAHYGVSRACEDDEHDWGPAKGVVELKEITDDWEEDFKAFLAAKTLWEWENKKWLKELR</sequence>
<organism evidence="1 2">
    <name type="scientific">Candidatus Harrisonbacteria bacterium CG10_big_fil_rev_8_21_14_0_10_45_28</name>
    <dbReference type="NCBI Taxonomy" id="1974586"/>
    <lineage>
        <taxon>Bacteria</taxon>
        <taxon>Candidatus Harrisoniibacteriota</taxon>
    </lineage>
</organism>
<evidence type="ECO:0000313" key="1">
    <source>
        <dbReference type="EMBL" id="PIR87999.1"/>
    </source>
</evidence>
<evidence type="ECO:0000313" key="2">
    <source>
        <dbReference type="Proteomes" id="UP000230903"/>
    </source>
</evidence>
<proteinExistence type="predicted"/>
<dbReference type="Gene3D" id="3.90.320.10">
    <property type="match status" value="1"/>
</dbReference>
<dbReference type="EMBL" id="PFBC01000026">
    <property type="protein sequence ID" value="PIR87999.1"/>
    <property type="molecule type" value="Genomic_DNA"/>
</dbReference>
<gene>
    <name evidence="1" type="ORF">COU10_01575</name>
</gene>
<reference evidence="2" key="1">
    <citation type="submission" date="2017-09" db="EMBL/GenBank/DDBJ databases">
        <title>Depth-based differentiation of microbial function through sediment-hosted aquifers and enrichment of novel symbionts in the deep terrestrial subsurface.</title>
        <authorList>
            <person name="Probst A.J."/>
            <person name="Ladd B."/>
            <person name="Jarett J.K."/>
            <person name="Geller-Mcgrath D.E."/>
            <person name="Sieber C.M.K."/>
            <person name="Emerson J.B."/>
            <person name="Anantharaman K."/>
            <person name="Thomas B.C."/>
            <person name="Malmstrom R."/>
            <person name="Stieglmeier M."/>
            <person name="Klingl A."/>
            <person name="Woyke T."/>
            <person name="Ryan C.M."/>
            <person name="Banfield J.F."/>
        </authorList>
    </citation>
    <scope>NUCLEOTIDE SEQUENCE [LARGE SCALE GENOMIC DNA]</scope>
</reference>
<feature type="non-terminal residue" evidence="1">
    <location>
        <position position="1"/>
    </location>
</feature>
<comment type="caution">
    <text evidence="1">The sequence shown here is derived from an EMBL/GenBank/DDBJ whole genome shotgun (WGS) entry which is preliminary data.</text>
</comment>
<dbReference type="PANTHER" id="PTHR31340">
    <property type="entry name" value="MITOCHONDRIAL GENOME MAINTENANCE EXONUCLEASE 1"/>
    <property type="match status" value="1"/>
</dbReference>
<dbReference type="InterPro" id="IPR011604">
    <property type="entry name" value="PDDEXK-like_dom_sf"/>
</dbReference>
<dbReference type="Proteomes" id="UP000230903">
    <property type="component" value="Unassembled WGS sequence"/>
</dbReference>
<evidence type="ECO:0008006" key="3">
    <source>
        <dbReference type="Google" id="ProtNLM"/>
    </source>
</evidence>
<accession>A0A2H0UNJ5</accession>
<dbReference type="AlphaFoldDB" id="A0A2H0UNJ5"/>